<dbReference type="GeneID" id="59324389"/>
<dbReference type="PANTHER" id="PTHR11440">
    <property type="entry name" value="LECITHIN-CHOLESTEROL ACYLTRANSFERASE-RELATED"/>
    <property type="match status" value="1"/>
</dbReference>
<feature type="compositionally biased region" description="Basic and acidic residues" evidence="1">
    <location>
        <begin position="68"/>
        <end position="80"/>
    </location>
</feature>
<evidence type="ECO:0000313" key="2">
    <source>
        <dbReference type="EMBL" id="QLL31270.1"/>
    </source>
</evidence>
<sequence length="720" mass="80786">MKHEDASSEQLSYYSLSDSEIDSDLRRDRADQPVRMTETKFRSSSDGVSENSSPDFFIGGAKVRTNSKSHESLYRGKSIYDDEPEEEDSDILQSTSTTSPIGQLYGTNSGKNQPDFDKTEQDIQQKRATHKIFTFALPFGGKSILPSSPISSIVSSMMSNESVDKNGATDKYKIKEKLKRSESITTLEELALFKNTKGIDNVRARALKKTFELESLKQTLKNITSSTGDLTSDGYQITRLDTIWNELEGNFLVMGGYRGSILRDAKTNRRVWIPIRAGLNIRKVDLLIGPTDEDEAQAQRIIKPDGMLTHIGPVDVSKRLIKKLKSNPNVEVENYGYDWRLSLDISAEQLRQKLQDIYDSQTVKKGTFIIAHSMGGMVAHKVLQDHTHLIRGIIYVGAPSECPNILGPLKFGDEVIMNKTILSKEANFFMRSSFYFLPTNGTCFVNKTTYKKYHIDFFDPTVWVKLGLSPVVDEDRKKLEMKLTRKEEGDERATIIEYKNQKQNMAKTESKEKQPQPGISAEVKDLLGLINPVPILRSLSGPSAFTSHTIKPLKVLNPAPLLSKFSSATTDVIGLKDGKECDQEDGALTFLTPYEECLQYLIRTLRRAKNYLNSLGHIKDKTYPPLVIVYSKSVPTVRGVKIDGLDDIKRGNYNNFYYGPGDGVVHHKWLLPEQRGFPLAAKIESTCGHVSLLSDLDSMAKALISLVDEEKKADTEESCK</sequence>
<gene>
    <name evidence="2" type="ORF">HG536_0B01320</name>
</gene>
<evidence type="ECO:0000256" key="1">
    <source>
        <dbReference type="SAM" id="MobiDB-lite"/>
    </source>
</evidence>
<name>A0A7G3ZCN4_9SACH</name>
<dbReference type="Pfam" id="PF02450">
    <property type="entry name" value="LCAT"/>
    <property type="match status" value="1"/>
</dbReference>
<feature type="compositionally biased region" description="Acidic residues" evidence="1">
    <location>
        <begin position="81"/>
        <end position="90"/>
    </location>
</feature>
<proteinExistence type="predicted"/>
<dbReference type="Gene3D" id="3.40.50.1820">
    <property type="entry name" value="alpha/beta hydrolase"/>
    <property type="match status" value="1"/>
</dbReference>
<dbReference type="EMBL" id="CP059247">
    <property type="protein sequence ID" value="QLL31270.1"/>
    <property type="molecule type" value="Genomic_DNA"/>
</dbReference>
<feature type="compositionally biased region" description="Basic and acidic residues" evidence="1">
    <location>
        <begin position="23"/>
        <end position="43"/>
    </location>
</feature>
<organism evidence="2 3">
    <name type="scientific">Torulaspora globosa</name>
    <dbReference type="NCBI Taxonomy" id="48254"/>
    <lineage>
        <taxon>Eukaryota</taxon>
        <taxon>Fungi</taxon>
        <taxon>Dikarya</taxon>
        <taxon>Ascomycota</taxon>
        <taxon>Saccharomycotina</taxon>
        <taxon>Saccharomycetes</taxon>
        <taxon>Saccharomycetales</taxon>
        <taxon>Saccharomycetaceae</taxon>
        <taxon>Torulaspora</taxon>
    </lineage>
</organism>
<feature type="compositionally biased region" description="Polar residues" evidence="1">
    <location>
        <begin position="8"/>
        <end position="18"/>
    </location>
</feature>
<feature type="region of interest" description="Disordered" evidence="1">
    <location>
        <begin position="1"/>
        <end position="117"/>
    </location>
</feature>
<accession>A0A7G3ZCN4</accession>
<evidence type="ECO:0000313" key="3">
    <source>
        <dbReference type="Proteomes" id="UP000515788"/>
    </source>
</evidence>
<reference evidence="2 3" key="1">
    <citation type="submission" date="2020-06" db="EMBL/GenBank/DDBJ databases">
        <title>The yeast mating-type switching endonuclease HO is a domesticated member of an unorthodox homing genetic element family.</title>
        <authorList>
            <person name="Coughlan A.Y."/>
            <person name="Lombardi L."/>
            <person name="Braun-Galleani S."/>
            <person name="Martos A.R."/>
            <person name="Galeote V."/>
            <person name="Bigey F."/>
            <person name="Dequin S."/>
            <person name="Byrne K.P."/>
            <person name="Wolfe K.H."/>
        </authorList>
    </citation>
    <scope>NUCLEOTIDE SEQUENCE [LARGE SCALE GENOMIC DNA]</scope>
    <source>
        <strain evidence="2 3">CBS764</strain>
    </source>
</reference>
<dbReference type="RefSeq" id="XP_037137945.1">
    <property type="nucleotide sequence ID" value="XM_037282050.1"/>
</dbReference>
<protein>
    <submittedName>
        <fullName evidence="2">Uncharacterized protein</fullName>
    </submittedName>
</protein>
<keyword evidence="3" id="KW-1185">Reference proteome</keyword>
<dbReference type="AlphaFoldDB" id="A0A7G3ZCN4"/>
<dbReference type="InterPro" id="IPR003386">
    <property type="entry name" value="LACT/PDAT_acylTrfase"/>
</dbReference>
<dbReference type="OrthoDB" id="10250441at2759"/>
<dbReference type="InterPro" id="IPR029058">
    <property type="entry name" value="AB_hydrolase_fold"/>
</dbReference>
<feature type="compositionally biased region" description="Polar residues" evidence="1">
    <location>
        <begin position="44"/>
        <end position="54"/>
    </location>
</feature>
<feature type="compositionally biased region" description="Polar residues" evidence="1">
    <location>
        <begin position="91"/>
        <end position="112"/>
    </location>
</feature>
<dbReference type="SUPFAM" id="SSF53474">
    <property type="entry name" value="alpha/beta-Hydrolases"/>
    <property type="match status" value="1"/>
</dbReference>
<dbReference type="KEGG" id="tgb:HG536_0B01320"/>
<dbReference type="Proteomes" id="UP000515788">
    <property type="component" value="Chromosome 2"/>
</dbReference>
<dbReference type="GO" id="GO:0008374">
    <property type="term" value="F:O-acyltransferase activity"/>
    <property type="evidence" value="ECO:0007669"/>
    <property type="project" value="InterPro"/>
</dbReference>
<dbReference type="GO" id="GO:0006629">
    <property type="term" value="P:lipid metabolic process"/>
    <property type="evidence" value="ECO:0007669"/>
    <property type="project" value="InterPro"/>
</dbReference>